<organism evidence="15 16">
    <name type="scientific">Cohnella endophytica</name>
    <dbReference type="NCBI Taxonomy" id="2419778"/>
    <lineage>
        <taxon>Bacteria</taxon>
        <taxon>Bacillati</taxon>
        <taxon>Bacillota</taxon>
        <taxon>Bacilli</taxon>
        <taxon>Bacillales</taxon>
        <taxon>Paenibacillaceae</taxon>
        <taxon>Cohnella</taxon>
    </lineage>
</organism>
<dbReference type="PANTHER" id="PTHR34220">
    <property type="entry name" value="SENSOR HISTIDINE KINASE YPDA"/>
    <property type="match status" value="1"/>
</dbReference>
<evidence type="ECO:0000256" key="11">
    <source>
        <dbReference type="ARBA" id="ARBA00023136"/>
    </source>
</evidence>
<evidence type="ECO:0000256" key="8">
    <source>
        <dbReference type="ARBA" id="ARBA00022777"/>
    </source>
</evidence>
<dbReference type="PANTHER" id="PTHR34220:SF7">
    <property type="entry name" value="SENSOR HISTIDINE KINASE YPDA"/>
    <property type="match status" value="1"/>
</dbReference>
<dbReference type="InterPro" id="IPR036890">
    <property type="entry name" value="HATPase_C_sf"/>
</dbReference>
<keyword evidence="12" id="KW-0812">Transmembrane</keyword>
<dbReference type="GO" id="GO:0000155">
    <property type="term" value="F:phosphorelay sensor kinase activity"/>
    <property type="evidence" value="ECO:0007669"/>
    <property type="project" value="InterPro"/>
</dbReference>
<dbReference type="AlphaFoldDB" id="A0A494X7L4"/>
<feature type="domain" description="HAMP" evidence="14">
    <location>
        <begin position="342"/>
        <end position="394"/>
    </location>
</feature>
<dbReference type="Proteomes" id="UP000282076">
    <property type="component" value="Unassembled WGS sequence"/>
</dbReference>
<keyword evidence="9" id="KW-0067">ATP-binding</keyword>
<dbReference type="Pfam" id="PF00672">
    <property type="entry name" value="HAMP"/>
    <property type="match status" value="1"/>
</dbReference>
<feature type="transmembrane region" description="Helical" evidence="12">
    <location>
        <begin position="321"/>
        <end position="340"/>
    </location>
</feature>
<keyword evidence="12" id="KW-1133">Transmembrane helix</keyword>
<dbReference type="Gene3D" id="6.10.340.10">
    <property type="match status" value="1"/>
</dbReference>
<dbReference type="SUPFAM" id="SSF55874">
    <property type="entry name" value="ATPase domain of HSP90 chaperone/DNA topoisomerase II/histidine kinase"/>
    <property type="match status" value="1"/>
</dbReference>
<dbReference type="PRINTS" id="PR00344">
    <property type="entry name" value="BCTRLSENSOR"/>
</dbReference>
<feature type="domain" description="Histidine kinase" evidence="13">
    <location>
        <begin position="497"/>
        <end position="620"/>
    </location>
</feature>
<keyword evidence="4" id="KW-1003">Cell membrane</keyword>
<dbReference type="InterPro" id="IPR010559">
    <property type="entry name" value="Sig_transdc_His_kin_internal"/>
</dbReference>
<dbReference type="SMART" id="SM00387">
    <property type="entry name" value="HATPase_c"/>
    <property type="match status" value="1"/>
</dbReference>
<accession>A0A494X7L4</accession>
<dbReference type="InterPro" id="IPR003594">
    <property type="entry name" value="HATPase_dom"/>
</dbReference>
<keyword evidence="16" id="KW-1185">Reference proteome</keyword>
<keyword evidence="7" id="KW-0547">Nucleotide-binding</keyword>
<dbReference type="InterPro" id="IPR004358">
    <property type="entry name" value="Sig_transdc_His_kin-like_C"/>
</dbReference>
<evidence type="ECO:0000256" key="12">
    <source>
        <dbReference type="SAM" id="Phobius"/>
    </source>
</evidence>
<dbReference type="PROSITE" id="PS50109">
    <property type="entry name" value="HIS_KIN"/>
    <property type="match status" value="1"/>
</dbReference>
<keyword evidence="8 15" id="KW-0418">Kinase</keyword>
<evidence type="ECO:0000259" key="14">
    <source>
        <dbReference type="PROSITE" id="PS50885"/>
    </source>
</evidence>
<dbReference type="InterPro" id="IPR003660">
    <property type="entry name" value="HAMP_dom"/>
</dbReference>
<dbReference type="GO" id="GO:0005886">
    <property type="term" value="C:plasma membrane"/>
    <property type="evidence" value="ECO:0007669"/>
    <property type="project" value="UniProtKB-SubCell"/>
</dbReference>
<evidence type="ECO:0000256" key="1">
    <source>
        <dbReference type="ARBA" id="ARBA00000085"/>
    </source>
</evidence>
<comment type="subcellular location">
    <subcellularLocation>
        <location evidence="2">Cell membrane</location>
        <topology evidence="2">Multi-pass membrane protein</topology>
    </subcellularLocation>
</comment>
<dbReference type="Pfam" id="PF02518">
    <property type="entry name" value="HATPase_c"/>
    <property type="match status" value="1"/>
</dbReference>
<evidence type="ECO:0000313" key="15">
    <source>
        <dbReference type="EMBL" id="RKP46697.1"/>
    </source>
</evidence>
<dbReference type="OrthoDB" id="9776552at2"/>
<dbReference type="PROSITE" id="PS50885">
    <property type="entry name" value="HAMP"/>
    <property type="match status" value="1"/>
</dbReference>
<keyword evidence="6" id="KW-0808">Transferase</keyword>
<keyword evidence="5" id="KW-0597">Phosphoprotein</keyword>
<keyword evidence="11 12" id="KW-0472">Membrane</keyword>
<dbReference type="CDD" id="cd06225">
    <property type="entry name" value="HAMP"/>
    <property type="match status" value="1"/>
</dbReference>
<feature type="transmembrane region" description="Helical" evidence="12">
    <location>
        <begin position="21"/>
        <end position="45"/>
    </location>
</feature>
<dbReference type="EMBL" id="RBZM01000012">
    <property type="protein sequence ID" value="RKP46697.1"/>
    <property type="molecule type" value="Genomic_DNA"/>
</dbReference>
<evidence type="ECO:0000256" key="7">
    <source>
        <dbReference type="ARBA" id="ARBA00022741"/>
    </source>
</evidence>
<comment type="catalytic activity">
    <reaction evidence="1">
        <text>ATP + protein L-histidine = ADP + protein N-phospho-L-histidine.</text>
        <dbReference type="EC" id="2.7.13.3"/>
    </reaction>
</comment>
<evidence type="ECO:0000256" key="4">
    <source>
        <dbReference type="ARBA" id="ARBA00022475"/>
    </source>
</evidence>
<protein>
    <recommendedName>
        <fullName evidence="3">histidine kinase</fullName>
        <ecNumber evidence="3">2.7.13.3</ecNumber>
    </recommendedName>
</protein>
<name>A0A494X7L4_9BACL</name>
<proteinExistence type="predicted"/>
<keyword evidence="10" id="KW-0902">Two-component regulatory system</keyword>
<evidence type="ECO:0000256" key="5">
    <source>
        <dbReference type="ARBA" id="ARBA00022553"/>
    </source>
</evidence>
<dbReference type="InterPro" id="IPR050640">
    <property type="entry name" value="Bact_2-comp_sensor_kinase"/>
</dbReference>
<dbReference type="SMART" id="SM00304">
    <property type="entry name" value="HAMP"/>
    <property type="match status" value="1"/>
</dbReference>
<dbReference type="SUPFAM" id="SSF158472">
    <property type="entry name" value="HAMP domain-like"/>
    <property type="match status" value="1"/>
</dbReference>
<dbReference type="EC" id="2.7.13.3" evidence="3"/>
<dbReference type="GO" id="GO:0005524">
    <property type="term" value="F:ATP binding"/>
    <property type="evidence" value="ECO:0007669"/>
    <property type="project" value="UniProtKB-KW"/>
</dbReference>
<evidence type="ECO:0000256" key="9">
    <source>
        <dbReference type="ARBA" id="ARBA00022840"/>
    </source>
</evidence>
<evidence type="ECO:0000313" key="16">
    <source>
        <dbReference type="Proteomes" id="UP000282076"/>
    </source>
</evidence>
<evidence type="ECO:0000256" key="3">
    <source>
        <dbReference type="ARBA" id="ARBA00012438"/>
    </source>
</evidence>
<comment type="caution">
    <text evidence="15">The sequence shown here is derived from an EMBL/GenBank/DDBJ whole genome shotgun (WGS) entry which is preliminary data.</text>
</comment>
<evidence type="ECO:0000256" key="2">
    <source>
        <dbReference type="ARBA" id="ARBA00004651"/>
    </source>
</evidence>
<dbReference type="Pfam" id="PF06580">
    <property type="entry name" value="His_kinase"/>
    <property type="match status" value="1"/>
</dbReference>
<reference evidence="15 16" key="1">
    <citation type="submission" date="2018-10" db="EMBL/GenBank/DDBJ databases">
        <title>Cohnella sp. M2MS4P-1, whole genome shotgun sequence.</title>
        <authorList>
            <person name="Tuo L."/>
        </authorList>
    </citation>
    <scope>NUCLEOTIDE SEQUENCE [LARGE SCALE GENOMIC DNA]</scope>
    <source>
        <strain evidence="15 16">M2MS4P-1</strain>
    </source>
</reference>
<evidence type="ECO:0000256" key="6">
    <source>
        <dbReference type="ARBA" id="ARBA00022679"/>
    </source>
</evidence>
<dbReference type="RefSeq" id="WP_120979598.1">
    <property type="nucleotide sequence ID" value="NZ_RBZM01000012.1"/>
</dbReference>
<sequence>MRRFRPSRFDKWRFRLEQMTLQKRLVVAYILIMLLPSVLISLYVFRGFTSNTIEELKKNSRNSLEIEQVHIKNNMETMIRAAQIATNDKVREYLEQSVELTALELIDIDNIRMKDILRLQYNNPSLDDIRIYMSNPKTYEISPVFFYEKRIQQDPWFPVVMNAGETNVWNFSREKRELLQARSDPKNDHIPRISLYRGIEYPKGSHVGIVQVDMQLASFFPNTFSPLQDDKSQLVVLDQAGAIYRYPGESFLDRAGLTEETLKQQVSSIRTTEGGTGNFDFSVSGKPYLVVYSYIEPLQAYMVKLVSLDHVYEEINRTRNWILLANVILLAILTLSTYFMNAIILKKLHVLTDSVKKVRQGDFNFDVGIRGGGEVGELAHHFRKMLRKMGELIAEAVNKQAAAKEAELATLKNQIDSHFLYNTLENIKMMAEVHDHREISDALTSLGSMMRYNMRWTKEHVRLRDEINHISNYVNIANVRFEDKVTLVTDIPDDALDQELLKMSLQPIVENSVKHGLLNRPLTIEIRAEASGGVMMISVTDDGAGMTDDQAEELNRRIGRAERWVAPAPDGDETPGKGNGIGLANVHSRIQMHYGNEYGLQIDSAEGRYTRVTIRIPYFIVVGRLSGHEDAADRG</sequence>
<evidence type="ECO:0000259" key="13">
    <source>
        <dbReference type="PROSITE" id="PS50109"/>
    </source>
</evidence>
<dbReference type="InterPro" id="IPR005467">
    <property type="entry name" value="His_kinase_dom"/>
</dbReference>
<evidence type="ECO:0000256" key="10">
    <source>
        <dbReference type="ARBA" id="ARBA00023012"/>
    </source>
</evidence>
<gene>
    <name evidence="15" type="ORF">D7Z26_24105</name>
</gene>
<dbReference type="Gene3D" id="3.30.565.10">
    <property type="entry name" value="Histidine kinase-like ATPase, C-terminal domain"/>
    <property type="match status" value="1"/>
</dbReference>